<keyword evidence="7" id="KW-0809">Transit peptide</keyword>
<dbReference type="FunFam" id="2.60.15.10:FF:000003">
    <property type="entry name" value="ATP synthase subunit delta, mitochondrial"/>
    <property type="match status" value="1"/>
</dbReference>
<dbReference type="Gene3D" id="6.10.140.880">
    <property type="match status" value="1"/>
</dbReference>
<reference evidence="16 17" key="1">
    <citation type="submission" date="2018-12" db="EMBL/GenBank/DDBJ databases">
        <authorList>
            <person name="Tiukova I."/>
            <person name="Dainat J."/>
        </authorList>
    </citation>
    <scope>NUCLEOTIDE SEQUENCE [LARGE SCALE GENOMIC DNA]</scope>
</reference>
<evidence type="ECO:0000256" key="6">
    <source>
        <dbReference type="ARBA" id="ARBA00022792"/>
    </source>
</evidence>
<comment type="similarity">
    <text evidence="2">Belongs to the ATPase epsilon chain family.</text>
</comment>
<comment type="subcellular location">
    <subcellularLocation>
        <location evidence="1">Mitochondrion inner membrane</location>
    </subcellularLocation>
</comment>
<dbReference type="AlphaFoldDB" id="A0A448YFE3"/>
<dbReference type="GO" id="GO:0045259">
    <property type="term" value="C:proton-transporting ATP synthase complex"/>
    <property type="evidence" value="ECO:0007669"/>
    <property type="project" value="UniProtKB-KW"/>
</dbReference>
<evidence type="ECO:0000256" key="7">
    <source>
        <dbReference type="ARBA" id="ARBA00022946"/>
    </source>
</evidence>
<evidence type="ECO:0000256" key="13">
    <source>
        <dbReference type="ARBA" id="ARBA00031669"/>
    </source>
</evidence>
<dbReference type="STRING" id="13370.A0A448YFE3"/>
<dbReference type="GO" id="GO:0005743">
    <property type="term" value="C:mitochondrial inner membrane"/>
    <property type="evidence" value="ECO:0007669"/>
    <property type="project" value="UniProtKB-SubCell"/>
</dbReference>
<sequence>MFRQTVRAFTKVNRLAGVRTYAEAAEKAPAGTLKLSLALPHVTLFDNKSVAQVNIPATTGDMGVLANHVPTLEQLRPGVVEIFETPSSSVKYFISGGFASVFPDSKIDILSIEAHKLDEFDANAVKTQLAEAQKNAESTDEHAAAVASIEVEVLEALNAALH</sequence>
<dbReference type="InParanoid" id="A0A448YFE3"/>
<keyword evidence="9" id="KW-0496">Mitochondrion</keyword>
<dbReference type="InterPro" id="IPR036771">
    <property type="entry name" value="ATPsynth_dsu/esu_N"/>
</dbReference>
<evidence type="ECO:0000313" key="17">
    <source>
        <dbReference type="Proteomes" id="UP000290900"/>
    </source>
</evidence>
<organism evidence="16 17">
    <name type="scientific">Brettanomyces naardenensis</name>
    <name type="common">Yeast</name>
    <dbReference type="NCBI Taxonomy" id="13370"/>
    <lineage>
        <taxon>Eukaryota</taxon>
        <taxon>Fungi</taxon>
        <taxon>Dikarya</taxon>
        <taxon>Ascomycota</taxon>
        <taxon>Saccharomycotina</taxon>
        <taxon>Pichiomycetes</taxon>
        <taxon>Pichiales</taxon>
        <taxon>Pichiaceae</taxon>
        <taxon>Brettanomyces</taxon>
    </lineage>
</organism>
<evidence type="ECO:0000256" key="1">
    <source>
        <dbReference type="ARBA" id="ARBA00004273"/>
    </source>
</evidence>
<feature type="domain" description="ATP synthase F1 complex delta/epsilon subunit N-terminal" evidence="14">
    <location>
        <begin position="33"/>
        <end position="110"/>
    </location>
</feature>
<evidence type="ECO:0000256" key="2">
    <source>
        <dbReference type="ARBA" id="ARBA00005712"/>
    </source>
</evidence>
<keyword evidence="5" id="KW-0375">Hydrogen ion transport</keyword>
<evidence type="ECO:0000256" key="12">
    <source>
        <dbReference type="ARBA" id="ARBA00023310"/>
    </source>
</evidence>
<evidence type="ECO:0000256" key="4">
    <source>
        <dbReference type="ARBA" id="ARBA00022448"/>
    </source>
</evidence>
<evidence type="ECO:0000313" key="16">
    <source>
        <dbReference type="EMBL" id="VEU19632.1"/>
    </source>
</evidence>
<evidence type="ECO:0000256" key="8">
    <source>
        <dbReference type="ARBA" id="ARBA00023065"/>
    </source>
</evidence>
<dbReference type="InterPro" id="IPR001469">
    <property type="entry name" value="ATP_synth_F1_dsu/esu"/>
</dbReference>
<evidence type="ECO:0000256" key="10">
    <source>
        <dbReference type="ARBA" id="ARBA00023136"/>
    </source>
</evidence>
<evidence type="ECO:0000256" key="3">
    <source>
        <dbReference type="ARBA" id="ARBA00016960"/>
    </source>
</evidence>
<dbReference type="Proteomes" id="UP000290900">
    <property type="component" value="Unassembled WGS sequence"/>
</dbReference>
<dbReference type="Gene3D" id="2.60.15.10">
    <property type="entry name" value="F0F1 ATP synthase delta/epsilon subunit, N-terminal"/>
    <property type="match status" value="1"/>
</dbReference>
<evidence type="ECO:0000256" key="9">
    <source>
        <dbReference type="ARBA" id="ARBA00023128"/>
    </source>
</evidence>
<gene>
    <name evidence="16" type="ORF">BRENAR_LOCUS369</name>
</gene>
<dbReference type="PANTHER" id="PTHR13822:SF7">
    <property type="entry name" value="ATP SYNTHASE SUBUNIT DELTA, MITOCHONDRIAL"/>
    <property type="match status" value="1"/>
</dbReference>
<dbReference type="Pfam" id="PF02823">
    <property type="entry name" value="ATP-synt_DE_N"/>
    <property type="match status" value="1"/>
</dbReference>
<keyword evidence="11" id="KW-0139">CF(1)</keyword>
<accession>A0A448YFE3</accession>
<keyword evidence="8" id="KW-0406">Ion transport</keyword>
<evidence type="ECO:0000256" key="11">
    <source>
        <dbReference type="ARBA" id="ARBA00023196"/>
    </source>
</evidence>
<evidence type="ECO:0000259" key="15">
    <source>
        <dbReference type="Pfam" id="PF21334"/>
    </source>
</evidence>
<dbReference type="OrthoDB" id="270171at2759"/>
<name>A0A448YFE3_BRENA</name>
<evidence type="ECO:0000259" key="14">
    <source>
        <dbReference type="Pfam" id="PF02823"/>
    </source>
</evidence>
<keyword evidence="12" id="KW-0066">ATP synthesis</keyword>
<dbReference type="HAMAP" id="MF_00530">
    <property type="entry name" value="ATP_synth_epsil_bac"/>
    <property type="match status" value="1"/>
</dbReference>
<proteinExistence type="inferred from homology"/>
<evidence type="ECO:0000256" key="5">
    <source>
        <dbReference type="ARBA" id="ARBA00022781"/>
    </source>
</evidence>
<keyword evidence="6" id="KW-0999">Mitochondrion inner membrane</keyword>
<feature type="domain" description="F1F0-ATP synthase subunit delta C-terminal" evidence="15">
    <location>
        <begin position="120"/>
        <end position="159"/>
    </location>
</feature>
<dbReference type="FunCoup" id="A0A448YFE3">
    <property type="interactions" value="754"/>
</dbReference>
<dbReference type="Pfam" id="PF21334">
    <property type="entry name" value="ATPD_C_fung"/>
    <property type="match status" value="1"/>
</dbReference>
<dbReference type="NCBIfam" id="TIGR01216">
    <property type="entry name" value="ATP_synt_epsi"/>
    <property type="match status" value="1"/>
</dbReference>
<keyword evidence="10" id="KW-0472">Membrane</keyword>
<dbReference type="InterPro" id="IPR048938">
    <property type="entry name" value="ATPD_C_fung"/>
</dbReference>
<dbReference type="InterPro" id="IPR020546">
    <property type="entry name" value="ATP_synth_F1_dsu/esu_N"/>
</dbReference>
<protein>
    <recommendedName>
        <fullName evidence="3">ATP synthase subunit delta, mitochondrial</fullName>
    </recommendedName>
    <alternativeName>
        <fullName evidence="13">F-ATPase delta subunit</fullName>
    </alternativeName>
</protein>
<dbReference type="CDD" id="cd12152">
    <property type="entry name" value="F1-ATPase_delta"/>
    <property type="match status" value="1"/>
</dbReference>
<keyword evidence="17" id="KW-1185">Reference proteome</keyword>
<dbReference type="PANTHER" id="PTHR13822">
    <property type="entry name" value="ATP SYNTHASE DELTA/EPSILON CHAIN"/>
    <property type="match status" value="1"/>
</dbReference>
<dbReference type="GO" id="GO:0046933">
    <property type="term" value="F:proton-transporting ATP synthase activity, rotational mechanism"/>
    <property type="evidence" value="ECO:0007669"/>
    <property type="project" value="InterPro"/>
</dbReference>
<keyword evidence="4" id="KW-0813">Transport</keyword>
<dbReference type="EMBL" id="CAACVR010000001">
    <property type="protein sequence ID" value="VEU19632.1"/>
    <property type="molecule type" value="Genomic_DNA"/>
</dbReference>
<dbReference type="SUPFAM" id="SSF51344">
    <property type="entry name" value="Epsilon subunit of F1F0-ATP synthase N-terminal domain"/>
    <property type="match status" value="1"/>
</dbReference>